<name>A0A1W0XFS4_HYPEX</name>
<dbReference type="AlphaFoldDB" id="A0A1W0XFS4"/>
<proteinExistence type="predicted"/>
<evidence type="ECO:0000313" key="1">
    <source>
        <dbReference type="EMBL" id="OQV26265.1"/>
    </source>
</evidence>
<accession>A0A1W0XFS4</accession>
<dbReference type="OrthoDB" id="6119954at2759"/>
<dbReference type="Proteomes" id="UP000192578">
    <property type="component" value="Unassembled WGS sequence"/>
</dbReference>
<reference evidence="2" key="1">
    <citation type="submission" date="2017-01" db="EMBL/GenBank/DDBJ databases">
        <title>Comparative genomics of anhydrobiosis in the tardigrade Hypsibius dujardini.</title>
        <authorList>
            <person name="Yoshida Y."/>
            <person name="Koutsovoulos G."/>
            <person name="Laetsch D."/>
            <person name="Stevens L."/>
            <person name="Kumar S."/>
            <person name="Horikawa D."/>
            <person name="Ishino K."/>
            <person name="Komine S."/>
            <person name="Tomita M."/>
            <person name="Blaxter M."/>
            <person name="Arakawa K."/>
        </authorList>
    </citation>
    <scope>NUCLEOTIDE SEQUENCE [LARGE SCALE GENOMIC DNA]</scope>
    <source>
        <strain evidence="2">Z151</strain>
    </source>
</reference>
<organism evidence="1 2">
    <name type="scientific">Hypsibius exemplaris</name>
    <name type="common">Freshwater tardigrade</name>
    <dbReference type="NCBI Taxonomy" id="2072580"/>
    <lineage>
        <taxon>Eukaryota</taxon>
        <taxon>Metazoa</taxon>
        <taxon>Ecdysozoa</taxon>
        <taxon>Tardigrada</taxon>
        <taxon>Eutardigrada</taxon>
        <taxon>Parachela</taxon>
        <taxon>Hypsibioidea</taxon>
        <taxon>Hypsibiidae</taxon>
        <taxon>Hypsibius</taxon>
    </lineage>
</organism>
<evidence type="ECO:0000313" key="2">
    <source>
        <dbReference type="Proteomes" id="UP000192578"/>
    </source>
</evidence>
<gene>
    <name evidence="1" type="ORF">BV898_00383</name>
</gene>
<comment type="caution">
    <text evidence="1">The sequence shown here is derived from an EMBL/GenBank/DDBJ whole genome shotgun (WGS) entry which is preliminary data.</text>
</comment>
<sequence length="146" mass="15495">MAIWNRSGETAYEEHFATVLLTDFLAGKASPLPGISTFPTAFRAEFQSAHLILPAITPWPTLGIRQRFRIIGHACGHNLIAICGVGSPIACVKFDLLRRTTTDAAARNHGVVALGNGPLAVLLYTSLSLTTARSCSAGNQIHGGDI</sequence>
<protein>
    <submittedName>
        <fullName evidence="1">Uncharacterized protein</fullName>
    </submittedName>
</protein>
<keyword evidence="2" id="KW-1185">Reference proteome</keyword>
<dbReference type="Gene3D" id="3.40.630.10">
    <property type="entry name" value="Zn peptidases"/>
    <property type="match status" value="1"/>
</dbReference>
<dbReference type="EMBL" id="MTYJ01000001">
    <property type="protein sequence ID" value="OQV26265.1"/>
    <property type="molecule type" value="Genomic_DNA"/>
</dbReference>